<evidence type="ECO:0000259" key="4">
    <source>
        <dbReference type="SMART" id="SM00363"/>
    </source>
</evidence>
<organism evidence="5 6">
    <name type="scientific">Dethiosulfatibacter aminovorans DSM 17477</name>
    <dbReference type="NCBI Taxonomy" id="1121476"/>
    <lineage>
        <taxon>Bacteria</taxon>
        <taxon>Bacillati</taxon>
        <taxon>Bacillota</taxon>
        <taxon>Tissierellia</taxon>
        <taxon>Dethiosulfatibacter</taxon>
    </lineage>
</organism>
<dbReference type="STRING" id="1121476.SAMN02745751_00828"/>
<dbReference type="GO" id="GO:0003723">
    <property type="term" value="F:RNA binding"/>
    <property type="evidence" value="ECO:0007669"/>
    <property type="project" value="UniProtKB-KW"/>
</dbReference>
<reference evidence="5 6" key="1">
    <citation type="submission" date="2016-11" db="EMBL/GenBank/DDBJ databases">
        <authorList>
            <person name="Jaros S."/>
            <person name="Januszkiewicz K."/>
            <person name="Wedrychowicz H."/>
        </authorList>
    </citation>
    <scope>NUCLEOTIDE SEQUENCE [LARGE SCALE GENOMIC DNA]</scope>
    <source>
        <strain evidence="5 6">DSM 17477</strain>
    </source>
</reference>
<dbReference type="InterPro" id="IPR002877">
    <property type="entry name" value="RNA_MeTrfase_FtsJ_dom"/>
</dbReference>
<dbReference type="Gene3D" id="3.40.50.150">
    <property type="entry name" value="Vaccinia Virus protein VP39"/>
    <property type="match status" value="1"/>
</dbReference>
<dbReference type="InterPro" id="IPR036986">
    <property type="entry name" value="S4_RNA-bd_sf"/>
</dbReference>
<evidence type="ECO:0000256" key="1">
    <source>
        <dbReference type="ARBA" id="ARBA00022884"/>
    </source>
</evidence>
<name>A0A1M6D9H4_9FIRM</name>
<dbReference type="Proteomes" id="UP000184052">
    <property type="component" value="Unassembled WGS sequence"/>
</dbReference>
<dbReference type="InterPro" id="IPR002942">
    <property type="entry name" value="S4_RNA-bd"/>
</dbReference>
<dbReference type="SUPFAM" id="SSF53335">
    <property type="entry name" value="S-adenosyl-L-methionine-dependent methyltransferases"/>
    <property type="match status" value="1"/>
</dbReference>
<dbReference type="GO" id="GO:0032259">
    <property type="term" value="P:methylation"/>
    <property type="evidence" value="ECO:0007669"/>
    <property type="project" value="UniProtKB-KW"/>
</dbReference>
<dbReference type="InterPro" id="IPR047048">
    <property type="entry name" value="TlyA"/>
</dbReference>
<dbReference type="CDD" id="cd00165">
    <property type="entry name" value="S4"/>
    <property type="match status" value="1"/>
</dbReference>
<sequence>MSKKIRIDVLLTEKKYFDSREKAKRALMAGNVLVNNVIVDKAGAMVEVDAEIRVKERDKYVSRGGFKLEKSIAEFGLVLDDKICMDIGSSTGGFTDCMLQNGASKVYSVDVGYGQLDWKLRSDDRVVVMERCNFRNLDTDTIEESIDFFSVDVSFISLKHIFPNIRKLSNDDSQIVTLVKPQFEAGREKVGKHGVVRDSNVHIEVIQKVVNYARENGLFCKSVTFSPIKGAKGNIEYLALFTTRDDNIEIDAEKIVNFALNELNN</sequence>
<dbReference type="GO" id="GO:0008168">
    <property type="term" value="F:methyltransferase activity"/>
    <property type="evidence" value="ECO:0007669"/>
    <property type="project" value="UniProtKB-KW"/>
</dbReference>
<dbReference type="PANTHER" id="PTHR32319">
    <property type="entry name" value="BACTERIAL HEMOLYSIN-LIKE PROTEIN"/>
    <property type="match status" value="1"/>
</dbReference>
<dbReference type="OrthoDB" id="9784736at2"/>
<dbReference type="RefSeq" id="WP_073047600.1">
    <property type="nucleotide sequence ID" value="NZ_FQZL01000006.1"/>
</dbReference>
<feature type="domain" description="RNA-binding S4" evidence="4">
    <location>
        <begin position="5"/>
        <end position="69"/>
    </location>
</feature>
<dbReference type="InterPro" id="IPR004538">
    <property type="entry name" value="Hemolysin_A/TlyA"/>
</dbReference>
<dbReference type="Gene3D" id="3.10.290.10">
    <property type="entry name" value="RNA-binding S4 domain"/>
    <property type="match status" value="1"/>
</dbReference>
<dbReference type="PANTHER" id="PTHR32319:SF0">
    <property type="entry name" value="BACTERIAL HEMOLYSIN-LIKE PROTEIN"/>
    <property type="match status" value="1"/>
</dbReference>
<gene>
    <name evidence="5" type="ORF">SAMN02745751_00828</name>
</gene>
<dbReference type="PROSITE" id="PS50889">
    <property type="entry name" value="S4"/>
    <property type="match status" value="1"/>
</dbReference>
<evidence type="ECO:0000313" key="6">
    <source>
        <dbReference type="Proteomes" id="UP000184052"/>
    </source>
</evidence>
<dbReference type="Pfam" id="PF01479">
    <property type="entry name" value="S4"/>
    <property type="match status" value="1"/>
</dbReference>
<keyword evidence="5" id="KW-0489">Methyltransferase</keyword>
<evidence type="ECO:0000313" key="5">
    <source>
        <dbReference type="EMBL" id="SHI69811.1"/>
    </source>
</evidence>
<dbReference type="SMART" id="SM00363">
    <property type="entry name" value="S4"/>
    <property type="match status" value="1"/>
</dbReference>
<dbReference type="EMBL" id="FQZL01000006">
    <property type="protein sequence ID" value="SHI69811.1"/>
    <property type="molecule type" value="Genomic_DNA"/>
</dbReference>
<keyword evidence="6" id="KW-1185">Reference proteome</keyword>
<dbReference type="PIRSF" id="PIRSF005578">
    <property type="entry name" value="TlyA"/>
    <property type="match status" value="1"/>
</dbReference>
<accession>A0A1M6D9H4</accession>
<dbReference type="InterPro" id="IPR029063">
    <property type="entry name" value="SAM-dependent_MTases_sf"/>
</dbReference>
<proteinExistence type="inferred from homology"/>
<evidence type="ECO:0000256" key="2">
    <source>
        <dbReference type="ARBA" id="ARBA00029460"/>
    </source>
</evidence>
<dbReference type="NCBIfam" id="TIGR00478">
    <property type="entry name" value="tly"/>
    <property type="match status" value="1"/>
</dbReference>
<keyword evidence="5" id="KW-0808">Transferase</keyword>
<evidence type="ECO:0000256" key="3">
    <source>
        <dbReference type="PROSITE-ProRule" id="PRU00182"/>
    </source>
</evidence>
<comment type="similarity">
    <text evidence="2">Belongs to the TlyA family.</text>
</comment>
<protein>
    <submittedName>
        <fullName evidence="5">23S rRNA (Cytidine1920-2'-O)/16S rRNA (Cytidine1409-2'-O)-methyltransferase</fullName>
    </submittedName>
</protein>
<dbReference type="Pfam" id="PF01728">
    <property type="entry name" value="FtsJ"/>
    <property type="match status" value="1"/>
</dbReference>
<keyword evidence="1 3" id="KW-0694">RNA-binding</keyword>
<dbReference type="AlphaFoldDB" id="A0A1M6D9H4"/>
<dbReference type="SUPFAM" id="SSF55174">
    <property type="entry name" value="Alpha-L RNA-binding motif"/>
    <property type="match status" value="1"/>
</dbReference>